<reference evidence="1 2" key="1">
    <citation type="submission" date="2018-03" db="EMBL/GenBank/DDBJ databases">
        <title>Neisseria weixii sp. nov., isolated from the intestinal contents of Tibetan Plateau pika (Ochotona curzoniae) in Yushu, Qinghai Province, China.</title>
        <authorList>
            <person name="Gui Z."/>
        </authorList>
    </citation>
    <scope>NUCLEOTIDE SEQUENCE [LARGE SCALE GENOMIC DNA]</scope>
    <source>
        <strain evidence="1 2">ATCC 51483</strain>
    </source>
</reference>
<organism evidence="1 2">
    <name type="scientific">Neisseria iguanae</name>
    <dbReference type="NCBI Taxonomy" id="90242"/>
    <lineage>
        <taxon>Bacteria</taxon>
        <taxon>Pseudomonadati</taxon>
        <taxon>Pseudomonadota</taxon>
        <taxon>Betaproteobacteria</taxon>
        <taxon>Neisseriales</taxon>
        <taxon>Neisseriaceae</taxon>
        <taxon>Neisseria</taxon>
    </lineage>
</organism>
<dbReference type="EMBL" id="PXYY01000077">
    <property type="protein sequence ID" value="PSJ79732.1"/>
    <property type="molecule type" value="Genomic_DNA"/>
</dbReference>
<sequence>MPVIPCTIGWNSNVDSYIKNVSPEERMIDIKYCLNEDAEGIPDKYGYIFEPIRNKYNRSVHSEERVKKFDNCMKEKGYYYDHNYKG</sequence>
<name>A0A2P7TYC8_9NEIS</name>
<evidence type="ECO:0000313" key="1">
    <source>
        <dbReference type="EMBL" id="PSJ79732.1"/>
    </source>
</evidence>
<gene>
    <name evidence="1" type="ORF">C7N83_10460</name>
</gene>
<evidence type="ECO:0000313" key="2">
    <source>
        <dbReference type="Proteomes" id="UP000241868"/>
    </source>
</evidence>
<comment type="caution">
    <text evidence="1">The sequence shown here is derived from an EMBL/GenBank/DDBJ whole genome shotgun (WGS) entry which is preliminary data.</text>
</comment>
<accession>A0A2P7TYC8</accession>
<proteinExistence type="predicted"/>
<protein>
    <submittedName>
        <fullName evidence="1">Uncharacterized protein</fullName>
    </submittedName>
</protein>
<dbReference type="Proteomes" id="UP000241868">
    <property type="component" value="Unassembled WGS sequence"/>
</dbReference>
<keyword evidence="2" id="KW-1185">Reference proteome</keyword>
<dbReference type="AlphaFoldDB" id="A0A2P7TYC8"/>